<feature type="transmembrane region" description="Helical" evidence="2">
    <location>
        <begin position="328"/>
        <end position="355"/>
    </location>
</feature>
<feature type="compositionally biased region" description="Polar residues" evidence="1">
    <location>
        <begin position="377"/>
        <end position="413"/>
    </location>
</feature>
<dbReference type="STRING" id="35608.A0A2U1MAD8"/>
<keyword evidence="2" id="KW-0472">Membrane</keyword>
<dbReference type="PANTHER" id="PTHR45786">
    <property type="entry name" value="DNA BINDING PROTEIN-LIKE"/>
    <property type="match status" value="1"/>
</dbReference>
<evidence type="ECO:0000313" key="3">
    <source>
        <dbReference type="EMBL" id="PWA58231.1"/>
    </source>
</evidence>
<feature type="region of interest" description="Disordered" evidence="1">
    <location>
        <begin position="807"/>
        <end position="885"/>
    </location>
</feature>
<dbReference type="PANTHER" id="PTHR45786:SF74">
    <property type="entry name" value="ATP-DEPENDENT DNA HELICASE"/>
    <property type="match status" value="1"/>
</dbReference>
<dbReference type="AlphaFoldDB" id="A0A2U1MAD8"/>
<comment type="caution">
    <text evidence="3">The sequence shown here is derived from an EMBL/GenBank/DDBJ whole genome shotgun (WGS) entry which is preliminary data.</text>
</comment>
<evidence type="ECO:0000313" key="4">
    <source>
        <dbReference type="Proteomes" id="UP000245207"/>
    </source>
</evidence>
<evidence type="ECO:0000256" key="2">
    <source>
        <dbReference type="SAM" id="Phobius"/>
    </source>
</evidence>
<feature type="compositionally biased region" description="Polar residues" evidence="1">
    <location>
        <begin position="818"/>
        <end position="828"/>
    </location>
</feature>
<keyword evidence="2" id="KW-0812">Transmembrane</keyword>
<dbReference type="Proteomes" id="UP000245207">
    <property type="component" value="Unassembled WGS sequence"/>
</dbReference>
<accession>A0A2U1MAD8</accession>
<organism evidence="3 4">
    <name type="scientific">Artemisia annua</name>
    <name type="common">Sweet wormwood</name>
    <dbReference type="NCBI Taxonomy" id="35608"/>
    <lineage>
        <taxon>Eukaryota</taxon>
        <taxon>Viridiplantae</taxon>
        <taxon>Streptophyta</taxon>
        <taxon>Embryophyta</taxon>
        <taxon>Tracheophyta</taxon>
        <taxon>Spermatophyta</taxon>
        <taxon>Magnoliopsida</taxon>
        <taxon>eudicotyledons</taxon>
        <taxon>Gunneridae</taxon>
        <taxon>Pentapetalae</taxon>
        <taxon>asterids</taxon>
        <taxon>campanulids</taxon>
        <taxon>Asterales</taxon>
        <taxon>Asteraceae</taxon>
        <taxon>Asteroideae</taxon>
        <taxon>Anthemideae</taxon>
        <taxon>Artemisiinae</taxon>
        <taxon>Artemisia</taxon>
    </lineage>
</organism>
<feature type="region of interest" description="Disordered" evidence="1">
    <location>
        <begin position="377"/>
        <end position="439"/>
    </location>
</feature>
<keyword evidence="2" id="KW-1133">Transmembrane helix</keyword>
<reference evidence="3 4" key="1">
    <citation type="journal article" date="2018" name="Mol. Plant">
        <title>The genome of Artemisia annua provides insight into the evolution of Asteraceae family and artemisinin biosynthesis.</title>
        <authorList>
            <person name="Shen Q."/>
            <person name="Zhang L."/>
            <person name="Liao Z."/>
            <person name="Wang S."/>
            <person name="Yan T."/>
            <person name="Shi P."/>
            <person name="Liu M."/>
            <person name="Fu X."/>
            <person name="Pan Q."/>
            <person name="Wang Y."/>
            <person name="Lv Z."/>
            <person name="Lu X."/>
            <person name="Zhang F."/>
            <person name="Jiang W."/>
            <person name="Ma Y."/>
            <person name="Chen M."/>
            <person name="Hao X."/>
            <person name="Li L."/>
            <person name="Tang Y."/>
            <person name="Lv G."/>
            <person name="Zhou Y."/>
            <person name="Sun X."/>
            <person name="Brodelius P.E."/>
            <person name="Rose J.K.C."/>
            <person name="Tang K."/>
        </authorList>
    </citation>
    <scope>NUCLEOTIDE SEQUENCE [LARGE SCALE GENOMIC DNA]</scope>
    <source>
        <strain evidence="4">cv. Huhao1</strain>
        <tissue evidence="3">Leaf</tissue>
    </source>
</reference>
<name>A0A2U1MAD8_ARTAN</name>
<keyword evidence="4" id="KW-1185">Reference proteome</keyword>
<protein>
    <recommendedName>
        <fullName evidence="5">Helitron helicase-like domain-containing protein</fullName>
    </recommendedName>
</protein>
<feature type="compositionally biased region" description="Basic residues" evidence="1">
    <location>
        <begin position="876"/>
        <end position="885"/>
    </location>
</feature>
<dbReference type="EMBL" id="PKPP01005959">
    <property type="protein sequence ID" value="PWA58231.1"/>
    <property type="molecule type" value="Genomic_DNA"/>
</dbReference>
<evidence type="ECO:0000256" key="1">
    <source>
        <dbReference type="SAM" id="MobiDB-lite"/>
    </source>
</evidence>
<gene>
    <name evidence="3" type="ORF">CTI12_AA402020</name>
</gene>
<proteinExistence type="predicted"/>
<sequence>MSAGPVVVSLLPHGGPSVGEFRNVWMDGIWLLEPMSAGPVVVSLLPHGGPSVGEFRNVRMDGICYGMRTKDKAKRRVTSVRSLESADECMYSLPFGSENVVAAVKRKIDHVDEADCGSSSVAKKLCISASVTNRKSNEEQLHTFDKESLENFSNAGVFSGARKRKAIEMHEMHESAMPKGQGVSAEPVPALRAPPTNKICAYLELSLFFVPFGICHCFISVKCWSFVIGLLISGYADATEEVQLSPIVNSRNISSSHPTTPVTADKGKRKVYEYNSSNYNSHKEMMDSVAGYLAHDGTQDLLCGPPSSLPMCSRTPIQSHQKNGIPQVIFSAFCVAYFISLVFYYGCLTLILFFAPDASVGRSSNIADDRIRTTFASTPTQACPPSSTTRSPPVHSRSNGSTRLRQEQPTLNRRQCARGASNMRRHRPSNAQAPVRQGPPSAYISMGRCDRVCRHCNAFFWCEERLAASTRLHPEYSKCCNKGQVQLPTHDDYPEYIKHLFNDAHFMEHIRAYNQMFAMTSLGAEVDQSVNRGRGPYVFKISGQLYHCIGGMLPEQGKRPRFLQLYIYDRDNEVDNRLENMQRHGEGLRREIVEGLIEFLDEHNHLVQLFRTAADKMAEADIPTFKVRLFGVVGSRQHELPSGDSIGAIVFEGGPDVESNFDVVIQQHSGTPQRINKLNPSYMSLHFPLLFIYGEDGYHLDLKLRDTTNEASDGARKMSIKMKMDESCSIVVSAEPKGKEVVADSEDTKLATLTVSDTGKSIYVKAYRKWTIANKNGKPVMFCCMLIDRQVLPAETSKEIKIDTSLLAKEEPIHPSPTAVTSQASPAQKTEKQLPATPPESETKVLPESQVKYGPRKMSARRGLYSGETTAVAEKIHKKPKKDQS</sequence>
<evidence type="ECO:0008006" key="5">
    <source>
        <dbReference type="Google" id="ProtNLM"/>
    </source>
</evidence>